<dbReference type="AlphaFoldDB" id="A0AAD7BIS1"/>
<evidence type="ECO:0000313" key="2">
    <source>
        <dbReference type="Proteomes" id="UP001221142"/>
    </source>
</evidence>
<organism evidence="1 2">
    <name type="scientific">Roridomyces roridus</name>
    <dbReference type="NCBI Taxonomy" id="1738132"/>
    <lineage>
        <taxon>Eukaryota</taxon>
        <taxon>Fungi</taxon>
        <taxon>Dikarya</taxon>
        <taxon>Basidiomycota</taxon>
        <taxon>Agaricomycotina</taxon>
        <taxon>Agaricomycetes</taxon>
        <taxon>Agaricomycetidae</taxon>
        <taxon>Agaricales</taxon>
        <taxon>Marasmiineae</taxon>
        <taxon>Mycenaceae</taxon>
        <taxon>Roridomyces</taxon>
    </lineage>
</organism>
<sequence>MSILVARIDDASSVNFRPLQEKTVLPNSSSFTTILTWNTSSFTVSPANTSEIVGVIDWEGSHVAPIWDGSFPREEADELFAQRATALAGAGFGTGSVSTTRLWSERLMYLIDIPIGDVQLRGWETYQLEKLYLEWYDNARGTGLMSDAEIEGFVNLASFIKEYREGSFEGKST</sequence>
<name>A0AAD7BIS1_9AGAR</name>
<reference evidence="1" key="1">
    <citation type="submission" date="2023-03" db="EMBL/GenBank/DDBJ databases">
        <title>Massive genome expansion in bonnet fungi (Mycena s.s.) driven by repeated elements and novel gene families across ecological guilds.</title>
        <authorList>
            <consortium name="Lawrence Berkeley National Laboratory"/>
            <person name="Harder C.B."/>
            <person name="Miyauchi S."/>
            <person name="Viragh M."/>
            <person name="Kuo A."/>
            <person name="Thoen E."/>
            <person name="Andreopoulos B."/>
            <person name="Lu D."/>
            <person name="Skrede I."/>
            <person name="Drula E."/>
            <person name="Henrissat B."/>
            <person name="Morin E."/>
            <person name="Kohler A."/>
            <person name="Barry K."/>
            <person name="LaButti K."/>
            <person name="Morin E."/>
            <person name="Salamov A."/>
            <person name="Lipzen A."/>
            <person name="Mereny Z."/>
            <person name="Hegedus B."/>
            <person name="Baldrian P."/>
            <person name="Stursova M."/>
            <person name="Weitz H."/>
            <person name="Taylor A."/>
            <person name="Grigoriev I.V."/>
            <person name="Nagy L.G."/>
            <person name="Martin F."/>
            <person name="Kauserud H."/>
        </authorList>
    </citation>
    <scope>NUCLEOTIDE SEQUENCE</scope>
    <source>
        <strain evidence="1">9284</strain>
    </source>
</reference>
<accession>A0AAD7BIS1</accession>
<protein>
    <submittedName>
        <fullName evidence="1">Uncharacterized protein</fullName>
    </submittedName>
</protein>
<proteinExistence type="predicted"/>
<keyword evidence="2" id="KW-1185">Reference proteome</keyword>
<comment type="caution">
    <text evidence="1">The sequence shown here is derived from an EMBL/GenBank/DDBJ whole genome shotgun (WGS) entry which is preliminary data.</text>
</comment>
<dbReference type="EMBL" id="JARKIF010000015">
    <property type="protein sequence ID" value="KAJ7622209.1"/>
    <property type="molecule type" value="Genomic_DNA"/>
</dbReference>
<dbReference type="Proteomes" id="UP001221142">
    <property type="component" value="Unassembled WGS sequence"/>
</dbReference>
<evidence type="ECO:0000313" key="1">
    <source>
        <dbReference type="EMBL" id="KAJ7622209.1"/>
    </source>
</evidence>
<gene>
    <name evidence="1" type="ORF">FB45DRAFT_1031891</name>
</gene>